<evidence type="ECO:0000313" key="3">
    <source>
        <dbReference type="Proteomes" id="UP001408356"/>
    </source>
</evidence>
<dbReference type="EMBL" id="JARVKF010000428">
    <property type="protein sequence ID" value="KAK9414381.1"/>
    <property type="molecule type" value="Genomic_DNA"/>
</dbReference>
<keyword evidence="1" id="KW-1133">Transmembrane helix</keyword>
<feature type="transmembrane region" description="Helical" evidence="1">
    <location>
        <begin position="246"/>
        <end position="267"/>
    </location>
</feature>
<dbReference type="Proteomes" id="UP001408356">
    <property type="component" value="Unassembled WGS sequence"/>
</dbReference>
<feature type="transmembrane region" description="Helical" evidence="1">
    <location>
        <begin position="279"/>
        <end position="300"/>
    </location>
</feature>
<proteinExistence type="predicted"/>
<feature type="transmembrane region" description="Helical" evidence="1">
    <location>
        <begin position="166"/>
        <end position="184"/>
    </location>
</feature>
<comment type="caution">
    <text evidence="2">The sequence shown here is derived from an EMBL/GenBank/DDBJ whole genome shotgun (WGS) entry which is preliminary data.</text>
</comment>
<organism evidence="2 3">
    <name type="scientific">Seiridium unicorne</name>
    <dbReference type="NCBI Taxonomy" id="138068"/>
    <lineage>
        <taxon>Eukaryota</taxon>
        <taxon>Fungi</taxon>
        <taxon>Dikarya</taxon>
        <taxon>Ascomycota</taxon>
        <taxon>Pezizomycotina</taxon>
        <taxon>Sordariomycetes</taxon>
        <taxon>Xylariomycetidae</taxon>
        <taxon>Amphisphaeriales</taxon>
        <taxon>Sporocadaceae</taxon>
        <taxon>Seiridium</taxon>
    </lineage>
</organism>
<protein>
    <submittedName>
        <fullName evidence="2">SUR7/PalI family-domain-containing protein</fullName>
    </submittedName>
</protein>
<name>A0ABR2UIT8_9PEZI</name>
<feature type="transmembrane region" description="Helical" evidence="1">
    <location>
        <begin position="125"/>
        <end position="146"/>
    </location>
</feature>
<gene>
    <name evidence="2" type="ORF">SUNI508_11343</name>
</gene>
<keyword evidence="1" id="KW-0472">Membrane</keyword>
<feature type="transmembrane region" description="Helical" evidence="1">
    <location>
        <begin position="321"/>
        <end position="339"/>
    </location>
</feature>
<evidence type="ECO:0000313" key="2">
    <source>
        <dbReference type="EMBL" id="KAK9414381.1"/>
    </source>
</evidence>
<evidence type="ECO:0000256" key="1">
    <source>
        <dbReference type="SAM" id="Phobius"/>
    </source>
</evidence>
<keyword evidence="1" id="KW-0812">Transmembrane</keyword>
<reference evidence="2 3" key="1">
    <citation type="journal article" date="2024" name="J. Plant Pathol.">
        <title>Sequence and assembly of the genome of Seiridium unicorne, isolate CBS 538.82, causal agent of cypress canker disease.</title>
        <authorList>
            <person name="Scali E."/>
            <person name="Rocca G.D."/>
            <person name="Danti R."/>
            <person name="Garbelotto M."/>
            <person name="Barberini S."/>
            <person name="Baroncelli R."/>
            <person name="Emiliani G."/>
        </authorList>
    </citation>
    <scope>NUCLEOTIDE SEQUENCE [LARGE SCALE GENOMIC DNA]</scope>
    <source>
        <strain evidence="2 3">BM-138-508</strain>
    </source>
</reference>
<accession>A0ABR2UIT8</accession>
<keyword evidence="3" id="KW-1185">Reference proteome</keyword>
<sequence>MAKVYLQPLQWNSQCITFSEWSSLLTLCLAPLITHILSGTPHVSYLSRSRPKWYDYLCHYNPTSILWRYAAITDRRIRALQWSPSDMAASNAIFWTSEGWNGSEQFVSQATVHCIQTPKHARVRIWSVTMLKTLIITAQGVAALYTLAGSLAGTVSFNAAMGLDTIFFPLATLGLLRLCAAAWLTDDFAYMFREDIQMRPLSSAPSVMIKEQETELVSSDCTFEPLIGDTSPTSRFMPVTYWPSRIFRLLYLFALAGVWTINLFYMAPITSRGGFTVTSFYVSAFFLVFLTGSIATYAYYFIRGSTSTTIIPCISFKWYRAYCALMLAASVGLIVIAGIETNRTPQGMFTSESLGLQNTQCASNAVAWRVGPDSIIFAFLSSQPLKSPTTITGTNTNWDSTILYNAFTTPAWSYNFTGWCVAIPE</sequence>